<dbReference type="PANTHER" id="PTHR30244:SF36">
    <property type="entry name" value="3-OXO-GLUCOSE-6-PHOSPHATE:GLUTAMATE AMINOTRANSFERASE"/>
    <property type="match status" value="1"/>
</dbReference>
<dbReference type="GO" id="GO:0030170">
    <property type="term" value="F:pyridoxal phosphate binding"/>
    <property type="evidence" value="ECO:0007669"/>
    <property type="project" value="TreeGrafter"/>
</dbReference>
<keyword evidence="6" id="KW-0808">Transferase</keyword>
<reference evidence="6 7" key="1">
    <citation type="journal article" date="2019" name="Nat. Microbiol.">
        <title>Mediterranean grassland soil C-N compound turnover is dependent on rainfall and depth, and is mediated by genomically divergent microorganisms.</title>
        <authorList>
            <person name="Diamond S."/>
            <person name="Andeer P.F."/>
            <person name="Li Z."/>
            <person name="Crits-Christoph A."/>
            <person name="Burstein D."/>
            <person name="Anantharaman K."/>
            <person name="Lane K.R."/>
            <person name="Thomas B.C."/>
            <person name="Pan C."/>
            <person name="Northen T.R."/>
            <person name="Banfield J.F."/>
        </authorList>
    </citation>
    <scope>NUCLEOTIDE SEQUENCE [LARGE SCALE GENOMIC DNA]</scope>
    <source>
        <strain evidence="6">WS_8</strain>
    </source>
</reference>
<evidence type="ECO:0000256" key="4">
    <source>
        <dbReference type="PIRSR" id="PIRSR000390-2"/>
    </source>
</evidence>
<evidence type="ECO:0000256" key="3">
    <source>
        <dbReference type="PIRSR" id="PIRSR000390-1"/>
    </source>
</evidence>
<dbReference type="InterPro" id="IPR015421">
    <property type="entry name" value="PyrdxlP-dep_Trfase_major"/>
</dbReference>
<name>A0A538TXW1_UNCEI</name>
<dbReference type="Gene3D" id="3.90.1150.10">
    <property type="entry name" value="Aspartate Aminotransferase, domain 1"/>
    <property type="match status" value="1"/>
</dbReference>
<evidence type="ECO:0000256" key="5">
    <source>
        <dbReference type="RuleBase" id="RU004508"/>
    </source>
</evidence>
<accession>A0A538TXW1</accession>
<dbReference type="EMBL" id="VBOY01000009">
    <property type="protein sequence ID" value="TMQ68443.1"/>
    <property type="molecule type" value="Genomic_DNA"/>
</dbReference>
<protein>
    <submittedName>
        <fullName evidence="6">DegT/DnrJ/EryC1/StrS family aminotransferase</fullName>
    </submittedName>
</protein>
<dbReference type="PIRSF" id="PIRSF000390">
    <property type="entry name" value="PLP_StrS"/>
    <property type="match status" value="1"/>
</dbReference>
<dbReference type="Gene3D" id="3.40.640.10">
    <property type="entry name" value="Type I PLP-dependent aspartate aminotransferase-like (Major domain)"/>
    <property type="match status" value="1"/>
</dbReference>
<sequence length="369" mass="40734">MDWKVRFVNYPEQFRKMEREILGTVREVLSRGDLMLRGQLRDFEAHIATFVGTRFAIGVSNCTDGLHLALRAAGIGAEDEVITVAHSFVATAAAIHHAGASPVLVDIGDDHNIDVDGIASAITSRTRAIVPVHLNGRLCEMGRLMAIARERGLIVIEDSAQALGGAFEGRRGGSFGLAGCFSFYPAKLLGAFGDGGVVTTDDEELAAKLRSLRDHGRLPDGEISGWSFNCRLDNLQAALLDLKLARVPDWIERRRALAALYHDRLSGVPQLRPPPPPVTAGPFFDVFQNYEIEAVDRDRLVERLRARGVEILIPWGGRGIHQFKALGLTHHHLPRTDQLFRGVLMLPLHAELEDRDVGYVSDVIREFYV</sequence>
<dbReference type="InterPro" id="IPR015424">
    <property type="entry name" value="PyrdxlP-dep_Trfase"/>
</dbReference>
<feature type="modified residue" description="N6-(pyridoxal phosphate)lysine" evidence="4">
    <location>
        <position position="187"/>
    </location>
</feature>
<dbReference type="Proteomes" id="UP000316609">
    <property type="component" value="Unassembled WGS sequence"/>
</dbReference>
<dbReference type="SUPFAM" id="SSF53383">
    <property type="entry name" value="PLP-dependent transferases"/>
    <property type="match status" value="1"/>
</dbReference>
<keyword evidence="6" id="KW-0032">Aminotransferase</keyword>
<gene>
    <name evidence="6" type="ORF">E6K78_01155</name>
</gene>
<evidence type="ECO:0000313" key="7">
    <source>
        <dbReference type="Proteomes" id="UP000316609"/>
    </source>
</evidence>
<keyword evidence="1 4" id="KW-0663">Pyridoxal phosphate</keyword>
<dbReference type="GO" id="GO:0000271">
    <property type="term" value="P:polysaccharide biosynthetic process"/>
    <property type="evidence" value="ECO:0007669"/>
    <property type="project" value="TreeGrafter"/>
</dbReference>
<comment type="caution">
    <text evidence="6">The sequence shown here is derived from an EMBL/GenBank/DDBJ whole genome shotgun (WGS) entry which is preliminary data.</text>
</comment>
<dbReference type="InterPro" id="IPR015422">
    <property type="entry name" value="PyrdxlP-dep_Trfase_small"/>
</dbReference>
<evidence type="ECO:0000256" key="2">
    <source>
        <dbReference type="ARBA" id="ARBA00037999"/>
    </source>
</evidence>
<proteinExistence type="inferred from homology"/>
<evidence type="ECO:0000313" key="6">
    <source>
        <dbReference type="EMBL" id="TMQ68443.1"/>
    </source>
</evidence>
<dbReference type="AlphaFoldDB" id="A0A538TXW1"/>
<dbReference type="PANTHER" id="PTHR30244">
    <property type="entry name" value="TRANSAMINASE"/>
    <property type="match status" value="1"/>
</dbReference>
<comment type="similarity">
    <text evidence="2 5">Belongs to the DegT/DnrJ/EryC1 family.</text>
</comment>
<dbReference type="CDD" id="cd00616">
    <property type="entry name" value="AHBA_syn"/>
    <property type="match status" value="1"/>
</dbReference>
<feature type="active site" description="Proton acceptor" evidence="3">
    <location>
        <position position="187"/>
    </location>
</feature>
<evidence type="ECO:0000256" key="1">
    <source>
        <dbReference type="ARBA" id="ARBA00022898"/>
    </source>
</evidence>
<dbReference type="Pfam" id="PF01041">
    <property type="entry name" value="DegT_DnrJ_EryC1"/>
    <property type="match status" value="1"/>
</dbReference>
<dbReference type="InterPro" id="IPR000653">
    <property type="entry name" value="DegT/StrS_aminotransferase"/>
</dbReference>
<dbReference type="GO" id="GO:0008483">
    <property type="term" value="F:transaminase activity"/>
    <property type="evidence" value="ECO:0007669"/>
    <property type="project" value="UniProtKB-KW"/>
</dbReference>
<organism evidence="6 7">
    <name type="scientific">Eiseniibacteriota bacterium</name>
    <dbReference type="NCBI Taxonomy" id="2212470"/>
    <lineage>
        <taxon>Bacteria</taxon>
        <taxon>Candidatus Eiseniibacteriota</taxon>
    </lineage>
</organism>